<accession>A0ABD3PLJ2</accession>
<feature type="region of interest" description="Disordered" evidence="2">
    <location>
        <begin position="1357"/>
        <end position="1403"/>
    </location>
</feature>
<dbReference type="Proteomes" id="UP001530315">
    <property type="component" value="Unassembled WGS sequence"/>
</dbReference>
<feature type="compositionally biased region" description="Polar residues" evidence="2">
    <location>
        <begin position="1443"/>
        <end position="1452"/>
    </location>
</feature>
<evidence type="ECO:0000313" key="3">
    <source>
        <dbReference type="EMBL" id="KAL3788538.1"/>
    </source>
</evidence>
<sequence>MGWLNGDGGTPDTQSEDSSFIGDSVIDAARLHEVTSQMAERELKLREDATAKDAMLRQSENRVASVEMRIRERDAQVTALKEERAASARQIENLKNQLYQLQFQVEETTSDKVDQDDKYRAELASARRETSDARRALDALDKSRADALVRAAELERENDELRGRLDRAAAAAREGDDSGGDRPDRSLEAVEVMRRRLSELERENATLSSNAATNAKLNAREVSNLRNMLRARDDAIQSLQGRVERGERDMTELERELDVLRGERTEDGPVEGGVEAKRREDRIDDLTRETEELKGLVEKQNQALKDMTAKWDRQKEEHHEQCKLAEQRGEEIEQLKFALLAEGSKREGLSESYDAGPTRVTELEVELRNANEKVEELTSALNEAAEEIDELHAEVVFKGGRIASLEREIQCASSLLEARTAEEPPPQASPEGGGGREEAGSFGRLREEIRRVTAERARLESDHARQLSLLATAKDGDIARLEREMGEVRVRLMAETENVTALKASLKELESSNANLSVELAKTREVMDQLDAEEDLELEVTKQKVTELQLANVELHSEIKGLRSTLAEKEQELLEKEESSQGELLKAQEALIALERERNSPGDDSHVEKIASLNEKLSACEERVREAEAKLGRTVREKETVISDLRIELMSKERYSEDLRRDLELLQLSVESGPSKRNYGMAIDPEWHEPDTISKLKVQVLTLKKDKTIIEKELRAKIEARDATIATLVLSSSNQDASIAELKSEICQLQTLLDRRSSLGTDASQQLKELEASRRREVELLKERTHDLTIELKQTKRKLLSASGQLESAMTQLKFANTMPDVQDLAGRLVISEQAQKMLKTENVDKLKERDAAIANLLQSVQANEGVISNLRSDIDSFKKKLNETVEENKRLQHESEIFATQIIDQDKEFEALNARLKEKTSEITALKREIASSSADVRNMKHLQSQLDELREEKWKYSTRINKLEVELRDVELKKAEQSGFEFDRLKLELKSAIADKAETEDKMSKQIDSLRQLHSHAVEEVRKRDGKIALLEKELTELRGKISDDSLDDVFLDDQTGQSKVQLIEERDMLLIKIDNLSEEIESLRGVSESMMLSELKSKLARSEQVREELEKDRLHFMSNKDKEMDRLHLQLAETRQQSEARELEQLNLLKKLETENQQLQEKFAIQIMEKNSKIVALEQTLAAQEQVVGTMSNEMDQLQNGMEKISIQRRAEIEELNQELMDYTSKATRLEREVLALTMKLDDKKLKHKAEVQKLKDRIAAIESGDVQYDKHDVELRESELQEKNEHLKWLNASLKEENKKIKEKLESLKNSSTKTEESPISKTAKNNDKWRNVALQEQVAVLSQRVIELEEAASTATHSRSSHSPRQSILHSPVIRSSLERDSPAGTPTSSSVPKSALRHSTYTDAKHSNANDLLSDAAIFNSTAGQPPAMPRPDVFTPPQQDISTPLQMGRSKGSKISRFSIRRKGSLPPPSPKFDDASNGNSTTNYDF</sequence>
<evidence type="ECO:0000313" key="4">
    <source>
        <dbReference type="Proteomes" id="UP001530315"/>
    </source>
</evidence>
<comment type="caution">
    <text evidence="3">The sequence shown here is derived from an EMBL/GenBank/DDBJ whole genome shotgun (WGS) entry which is preliminary data.</text>
</comment>
<feature type="region of interest" description="Disordered" evidence="2">
    <location>
        <begin position="1"/>
        <end position="21"/>
    </location>
</feature>
<feature type="compositionally biased region" description="Basic residues" evidence="2">
    <location>
        <begin position="1458"/>
        <end position="1471"/>
    </location>
</feature>
<feature type="coiled-coil region" evidence="1">
    <location>
        <begin position="1062"/>
        <end position="1190"/>
    </location>
</feature>
<proteinExistence type="predicted"/>
<feature type="coiled-coil region" evidence="1">
    <location>
        <begin position="77"/>
        <end position="111"/>
    </location>
</feature>
<evidence type="ECO:0000256" key="2">
    <source>
        <dbReference type="SAM" id="MobiDB-lite"/>
    </source>
</evidence>
<feature type="coiled-coil region" evidence="1">
    <location>
        <begin position="236"/>
        <end position="335"/>
    </location>
</feature>
<feature type="compositionally biased region" description="Low complexity" evidence="2">
    <location>
        <begin position="1357"/>
        <end position="1368"/>
    </location>
</feature>
<feature type="compositionally biased region" description="Basic and acidic residues" evidence="2">
    <location>
        <begin position="434"/>
        <end position="445"/>
    </location>
</feature>
<feature type="compositionally biased region" description="Basic and acidic residues" evidence="2">
    <location>
        <begin position="1318"/>
        <end position="1329"/>
    </location>
</feature>
<feature type="compositionally biased region" description="Polar residues" evidence="2">
    <location>
        <begin position="1390"/>
        <end position="1403"/>
    </location>
</feature>
<feature type="region of interest" description="Disordered" evidence="2">
    <location>
        <begin position="1427"/>
        <end position="1494"/>
    </location>
</feature>
<dbReference type="PANTHER" id="PTHR34707">
    <property type="entry name" value="VIMENTIN-TYPE INTERMEDIATE FILAMENT-ASSOCIATED COILED-COIL PROTEIN"/>
    <property type="match status" value="1"/>
</dbReference>
<keyword evidence="1" id="KW-0175">Coiled coil</keyword>
<feature type="region of interest" description="Disordered" evidence="2">
    <location>
        <begin position="416"/>
        <end position="445"/>
    </location>
</feature>
<feature type="coiled-coil region" evidence="1">
    <location>
        <begin position="1216"/>
        <end position="1250"/>
    </location>
</feature>
<name>A0ABD3PLJ2_9STRA</name>
<reference evidence="3 4" key="1">
    <citation type="submission" date="2024-10" db="EMBL/GenBank/DDBJ databases">
        <title>Updated reference genomes for cyclostephanoid diatoms.</title>
        <authorList>
            <person name="Roberts W.R."/>
            <person name="Alverson A.J."/>
        </authorList>
    </citation>
    <scope>NUCLEOTIDE SEQUENCE [LARGE SCALE GENOMIC DNA]</scope>
    <source>
        <strain evidence="3 4">AJA276-08</strain>
    </source>
</reference>
<gene>
    <name evidence="3" type="ORF">ACHAW5_009384</name>
</gene>
<organism evidence="3 4">
    <name type="scientific">Stephanodiscus triporus</name>
    <dbReference type="NCBI Taxonomy" id="2934178"/>
    <lineage>
        <taxon>Eukaryota</taxon>
        <taxon>Sar</taxon>
        <taxon>Stramenopiles</taxon>
        <taxon>Ochrophyta</taxon>
        <taxon>Bacillariophyta</taxon>
        <taxon>Coscinodiscophyceae</taxon>
        <taxon>Thalassiosirophycidae</taxon>
        <taxon>Stephanodiscales</taxon>
        <taxon>Stephanodiscaceae</taxon>
        <taxon>Stephanodiscus</taxon>
    </lineage>
</organism>
<evidence type="ECO:0000256" key="1">
    <source>
        <dbReference type="SAM" id="Coils"/>
    </source>
</evidence>
<feature type="region of interest" description="Disordered" evidence="2">
    <location>
        <begin position="1309"/>
        <end position="1329"/>
    </location>
</feature>
<feature type="region of interest" description="Disordered" evidence="2">
    <location>
        <begin position="168"/>
        <end position="187"/>
    </location>
</feature>
<dbReference type="PANTHER" id="PTHR34707:SF1">
    <property type="entry name" value="VIMENTIN-TYPE INTERMEDIATE FILAMENT-ASSOCIATED COILED-COIL PROTEIN"/>
    <property type="match status" value="1"/>
</dbReference>
<feature type="compositionally biased region" description="Polar residues" evidence="2">
    <location>
        <begin position="1484"/>
        <end position="1494"/>
    </location>
</feature>
<dbReference type="EMBL" id="JALLAZ020000722">
    <property type="protein sequence ID" value="KAL3788538.1"/>
    <property type="molecule type" value="Genomic_DNA"/>
</dbReference>
<keyword evidence="4" id="KW-1185">Reference proteome</keyword>
<protein>
    <submittedName>
        <fullName evidence="3">Uncharacterized protein</fullName>
    </submittedName>
</protein>
<feature type="coiled-coil region" evidence="1">
    <location>
        <begin position="868"/>
        <end position="1004"/>
    </location>
</feature>